<keyword evidence="3" id="KW-0156">Chromatin regulator</keyword>
<dbReference type="InterPro" id="IPR025789">
    <property type="entry name" value="DOT1_dom"/>
</dbReference>
<dbReference type="CDD" id="cd02440">
    <property type="entry name" value="AdoMet_MTases"/>
    <property type="match status" value="1"/>
</dbReference>
<protein>
    <recommendedName>
        <fullName evidence="2">Histone-lysine N-methyltransferase, H3 lysine-79 specific</fullName>
        <ecNumber evidence="1">2.1.1.360</ecNumber>
    </recommendedName>
    <alternativeName>
        <fullName evidence="4">Histone H3-K79 methyltransferase</fullName>
    </alternativeName>
</protein>
<evidence type="ECO:0000256" key="5">
    <source>
        <dbReference type="ARBA" id="ARBA00047770"/>
    </source>
</evidence>
<sequence>MMAKADIAAAQQGADALLPVTVVENALELHRDLFKDHPEVAVKKVSRLEREAKELPNRSLVYGEIPFESVAEIFTLMRTNFGALLERGGNFYDIGSGCGKVTIAAALLHDFSKCCGIEVIPDRTSIALQILDVWRYQSIDKLPSQKADIDIGFVKGDASKMDMWKDATLVFCNSTCFSDSLLQAISNAADSLREGCYFVTVTKPLVSTRWKTVLEQKFQMSWGKATVIIQKKVL</sequence>
<dbReference type="GO" id="GO:0140956">
    <property type="term" value="F:histone H3K79 trimethyltransferase activity"/>
    <property type="evidence" value="ECO:0007669"/>
    <property type="project" value="UniProtKB-EC"/>
</dbReference>
<proteinExistence type="predicted"/>
<dbReference type="Pfam" id="PF08123">
    <property type="entry name" value="DOT1"/>
    <property type="match status" value="1"/>
</dbReference>
<name>A0AAV2YRG4_9STRA</name>
<dbReference type="EC" id="2.1.1.360" evidence="1"/>
<evidence type="ECO:0000256" key="3">
    <source>
        <dbReference type="ARBA" id="ARBA00022853"/>
    </source>
</evidence>
<dbReference type="EMBL" id="DAKRPA010000162">
    <property type="protein sequence ID" value="DAZ96595.1"/>
    <property type="molecule type" value="Genomic_DNA"/>
</dbReference>
<comment type="catalytic activity">
    <reaction evidence="5">
        <text>L-lysyl(79)-[histone H3] + 3 S-adenosyl-L-methionine = N(6),N(6),N(6)-trimethyl-L-lysyl(79)-[histone H3] + 3 S-adenosyl-L-homocysteine + 3 H(+)</text>
        <dbReference type="Rhea" id="RHEA:60328"/>
        <dbReference type="Rhea" id="RHEA-COMP:15549"/>
        <dbReference type="Rhea" id="RHEA-COMP:15552"/>
        <dbReference type="ChEBI" id="CHEBI:15378"/>
        <dbReference type="ChEBI" id="CHEBI:29969"/>
        <dbReference type="ChEBI" id="CHEBI:57856"/>
        <dbReference type="ChEBI" id="CHEBI:59789"/>
        <dbReference type="ChEBI" id="CHEBI:61961"/>
        <dbReference type="EC" id="2.1.1.360"/>
    </reaction>
</comment>
<evidence type="ECO:0000313" key="7">
    <source>
        <dbReference type="EMBL" id="DAZ96595.1"/>
    </source>
</evidence>
<comment type="caution">
    <text evidence="7">The sequence shown here is derived from an EMBL/GenBank/DDBJ whole genome shotgun (WGS) entry which is preliminary data.</text>
</comment>
<evidence type="ECO:0000256" key="2">
    <source>
        <dbReference type="ARBA" id="ARBA00020987"/>
    </source>
</evidence>
<organism evidence="7 8">
    <name type="scientific">Lagenidium giganteum</name>
    <dbReference type="NCBI Taxonomy" id="4803"/>
    <lineage>
        <taxon>Eukaryota</taxon>
        <taxon>Sar</taxon>
        <taxon>Stramenopiles</taxon>
        <taxon>Oomycota</taxon>
        <taxon>Peronosporomycetes</taxon>
        <taxon>Pythiales</taxon>
        <taxon>Pythiaceae</taxon>
    </lineage>
</organism>
<keyword evidence="8" id="KW-1185">Reference proteome</keyword>
<dbReference type="SUPFAM" id="SSF53335">
    <property type="entry name" value="S-adenosyl-L-methionine-dependent methyltransferases"/>
    <property type="match status" value="1"/>
</dbReference>
<reference evidence="7" key="1">
    <citation type="submission" date="2022-11" db="EMBL/GenBank/DDBJ databases">
        <authorList>
            <person name="Morgan W.R."/>
            <person name="Tartar A."/>
        </authorList>
    </citation>
    <scope>NUCLEOTIDE SEQUENCE</scope>
    <source>
        <strain evidence="7">ARSEF 373</strain>
    </source>
</reference>
<dbReference type="InterPro" id="IPR030445">
    <property type="entry name" value="H3-K79_meTrfase"/>
</dbReference>
<dbReference type="InterPro" id="IPR029063">
    <property type="entry name" value="SAM-dependent_MTases_sf"/>
</dbReference>
<accession>A0AAV2YRG4</accession>
<feature type="domain" description="DOT1" evidence="6">
    <location>
        <begin position="59"/>
        <end position="211"/>
    </location>
</feature>
<evidence type="ECO:0000256" key="4">
    <source>
        <dbReference type="ARBA" id="ARBA00029821"/>
    </source>
</evidence>
<dbReference type="AlphaFoldDB" id="A0AAV2YRG4"/>
<reference evidence="7" key="2">
    <citation type="journal article" date="2023" name="Microbiol Resour">
        <title>Decontamination and Annotation of the Draft Genome Sequence of the Oomycete Lagenidium giganteum ARSEF 373.</title>
        <authorList>
            <person name="Morgan W.R."/>
            <person name="Tartar A."/>
        </authorList>
    </citation>
    <scope>NUCLEOTIDE SEQUENCE</scope>
    <source>
        <strain evidence="7">ARSEF 373</strain>
    </source>
</reference>
<dbReference type="PANTHER" id="PTHR21451">
    <property type="entry name" value="HISTONE H3 METHYLTRANSFERASE"/>
    <property type="match status" value="1"/>
</dbReference>
<dbReference type="Gene3D" id="3.40.50.150">
    <property type="entry name" value="Vaccinia Virus protein VP39"/>
    <property type="match status" value="1"/>
</dbReference>
<dbReference type="GO" id="GO:0051726">
    <property type="term" value="P:regulation of cell cycle"/>
    <property type="evidence" value="ECO:0007669"/>
    <property type="project" value="InterPro"/>
</dbReference>
<evidence type="ECO:0000313" key="8">
    <source>
        <dbReference type="Proteomes" id="UP001146120"/>
    </source>
</evidence>
<dbReference type="PANTHER" id="PTHR21451:SF19">
    <property type="entry name" value="ACTIVATED IN BLOCKED UNFOLDED PROTEIN RESPONSE"/>
    <property type="match status" value="1"/>
</dbReference>
<evidence type="ECO:0000256" key="1">
    <source>
        <dbReference type="ARBA" id="ARBA00012190"/>
    </source>
</evidence>
<dbReference type="Proteomes" id="UP001146120">
    <property type="component" value="Unassembled WGS sequence"/>
</dbReference>
<evidence type="ECO:0000259" key="6">
    <source>
        <dbReference type="Pfam" id="PF08123"/>
    </source>
</evidence>
<gene>
    <name evidence="7" type="ORF">N0F65_000161</name>
</gene>